<dbReference type="InterPro" id="IPR017517">
    <property type="entry name" value="Maleyloyr_isom"/>
</dbReference>
<evidence type="ECO:0000259" key="1">
    <source>
        <dbReference type="Pfam" id="PF11716"/>
    </source>
</evidence>
<dbReference type="GO" id="GO:0016853">
    <property type="term" value="F:isomerase activity"/>
    <property type="evidence" value="ECO:0007669"/>
    <property type="project" value="UniProtKB-KW"/>
</dbReference>
<organism evidence="2 3">
    <name type="scientific">Kribbella sancticallisti</name>
    <dbReference type="NCBI Taxonomy" id="460087"/>
    <lineage>
        <taxon>Bacteria</taxon>
        <taxon>Bacillati</taxon>
        <taxon>Actinomycetota</taxon>
        <taxon>Actinomycetes</taxon>
        <taxon>Propionibacteriales</taxon>
        <taxon>Kribbellaceae</taxon>
        <taxon>Kribbella</taxon>
    </lineage>
</organism>
<dbReference type="Gene3D" id="1.20.120.450">
    <property type="entry name" value="dinb family like domain"/>
    <property type="match status" value="1"/>
</dbReference>
<comment type="caution">
    <text evidence="2">The sequence shown here is derived from an EMBL/GenBank/DDBJ whole genome shotgun (WGS) entry which is preliminary data.</text>
</comment>
<gene>
    <name evidence="2" type="ORF">GCM10009789_74790</name>
</gene>
<sequence length="206" mass="21962">MNDVVKWTETERLGVADLLESLSDDEWSVDSLCTGWTVRHVAAHLTMSTRTTWSVALKGAIRARGSFDRMADNLARDRAARFEPAELIAQIRETAASPRRAPGAGLLDPLLDTLVHGQDIARPLGHPRPVPLEPALAALAHACSSNFYGARKRFRGLTLIATDADWTSGTGPDEVRAPVSDLLLLATGRPAGLAAASGPGVARLAL</sequence>
<feature type="domain" description="Mycothiol-dependent maleylpyruvate isomerase metal-binding" evidence="1">
    <location>
        <begin position="15"/>
        <end position="103"/>
    </location>
</feature>
<dbReference type="NCBIfam" id="TIGR03083">
    <property type="entry name" value="maleylpyruvate isomerase family mycothiol-dependent enzyme"/>
    <property type="match status" value="1"/>
</dbReference>
<reference evidence="2 3" key="1">
    <citation type="journal article" date="2019" name="Int. J. Syst. Evol. Microbiol.">
        <title>The Global Catalogue of Microorganisms (GCM) 10K type strain sequencing project: providing services to taxonomists for standard genome sequencing and annotation.</title>
        <authorList>
            <consortium name="The Broad Institute Genomics Platform"/>
            <consortium name="The Broad Institute Genome Sequencing Center for Infectious Disease"/>
            <person name="Wu L."/>
            <person name="Ma J."/>
        </authorList>
    </citation>
    <scope>NUCLEOTIDE SEQUENCE [LARGE SCALE GENOMIC DNA]</scope>
    <source>
        <strain evidence="2 3">JCM 14969</strain>
    </source>
</reference>
<keyword evidence="3" id="KW-1185">Reference proteome</keyword>
<dbReference type="Pfam" id="PF11716">
    <property type="entry name" value="MDMPI_N"/>
    <property type="match status" value="1"/>
</dbReference>
<protein>
    <submittedName>
        <fullName evidence="2">Maleylpyruvate isomerase family mycothiol-dependent enzyme</fullName>
    </submittedName>
</protein>
<proteinExistence type="predicted"/>
<keyword evidence="2" id="KW-0413">Isomerase</keyword>
<evidence type="ECO:0000313" key="2">
    <source>
        <dbReference type="EMBL" id="GAA1609390.1"/>
    </source>
</evidence>
<dbReference type="SUPFAM" id="SSF109854">
    <property type="entry name" value="DinB/YfiT-like putative metalloenzymes"/>
    <property type="match status" value="1"/>
</dbReference>
<dbReference type="EMBL" id="BAAAOS010000057">
    <property type="protein sequence ID" value="GAA1609390.1"/>
    <property type="molecule type" value="Genomic_DNA"/>
</dbReference>
<dbReference type="InterPro" id="IPR024344">
    <property type="entry name" value="MDMPI_metal-binding"/>
</dbReference>
<dbReference type="InterPro" id="IPR034660">
    <property type="entry name" value="DinB/YfiT-like"/>
</dbReference>
<dbReference type="Proteomes" id="UP001500393">
    <property type="component" value="Unassembled WGS sequence"/>
</dbReference>
<accession>A0ABN2EK13</accession>
<dbReference type="RefSeq" id="WP_344221472.1">
    <property type="nucleotide sequence ID" value="NZ_BAAAOS010000057.1"/>
</dbReference>
<evidence type="ECO:0000313" key="3">
    <source>
        <dbReference type="Proteomes" id="UP001500393"/>
    </source>
</evidence>
<name>A0ABN2EK13_9ACTN</name>